<sequence length="154" mass="18024">MIRNNKRIIFKLSKEPTYNGRSLEIGVVGDKVFPAFDRITYTRVELDSLVPEESQFDAIFITEDAFLQADNVKYVPFFNQVLYPIYFIGMEDHMSFAFTFEEITLDMAKNENSAYIQGIKNEADGTRKNWGVYREHSETMKELLLILFNDPFLH</sequence>
<proteinExistence type="predicted"/>
<organism evidence="1 2">
    <name type="scientific">Chengkuizengella axinellae</name>
    <dbReference type="NCBI Taxonomy" id="3064388"/>
    <lineage>
        <taxon>Bacteria</taxon>
        <taxon>Bacillati</taxon>
        <taxon>Bacillota</taxon>
        <taxon>Bacilli</taxon>
        <taxon>Bacillales</taxon>
        <taxon>Paenibacillaceae</taxon>
        <taxon>Chengkuizengella</taxon>
    </lineage>
</organism>
<dbReference type="EMBL" id="JAVAMP010000002">
    <property type="protein sequence ID" value="MDP5273878.1"/>
    <property type="molecule type" value="Genomic_DNA"/>
</dbReference>
<protein>
    <submittedName>
        <fullName evidence="1">Uncharacterized protein</fullName>
    </submittedName>
</protein>
<comment type="caution">
    <text evidence="1">The sequence shown here is derived from an EMBL/GenBank/DDBJ whole genome shotgun (WGS) entry which is preliminary data.</text>
</comment>
<name>A0ABT9IWZ1_9BACL</name>
<dbReference type="RefSeq" id="WP_305991175.1">
    <property type="nucleotide sequence ID" value="NZ_JAVAMP010000002.1"/>
</dbReference>
<evidence type="ECO:0000313" key="2">
    <source>
        <dbReference type="Proteomes" id="UP001231941"/>
    </source>
</evidence>
<evidence type="ECO:0000313" key="1">
    <source>
        <dbReference type="EMBL" id="MDP5273878.1"/>
    </source>
</evidence>
<accession>A0ABT9IWZ1</accession>
<keyword evidence="2" id="KW-1185">Reference proteome</keyword>
<reference evidence="1 2" key="1">
    <citation type="submission" date="2023-08" db="EMBL/GenBank/DDBJ databases">
        <authorList>
            <person name="Park J.-S."/>
        </authorList>
    </citation>
    <scope>NUCLEOTIDE SEQUENCE [LARGE SCALE GENOMIC DNA]</scope>
    <source>
        <strain evidence="1 2">2205SS18-9</strain>
    </source>
</reference>
<gene>
    <name evidence="1" type="ORF">Q5Y73_07160</name>
</gene>
<dbReference type="Proteomes" id="UP001231941">
    <property type="component" value="Unassembled WGS sequence"/>
</dbReference>